<dbReference type="Proteomes" id="UP000095649">
    <property type="component" value="Unassembled WGS sequence"/>
</dbReference>
<protein>
    <submittedName>
        <fullName evidence="1">Uncharacterized protein</fullName>
    </submittedName>
</protein>
<dbReference type="KEGG" id="fpra:CG447_06640"/>
<dbReference type="GeneID" id="90659166"/>
<evidence type="ECO:0000313" key="2">
    <source>
        <dbReference type="Proteomes" id="UP000095649"/>
    </source>
</evidence>
<dbReference type="OrthoDB" id="9894617at2"/>
<organism evidence="1 2">
    <name type="scientific">Faecalibacterium prausnitzii</name>
    <dbReference type="NCBI Taxonomy" id="853"/>
    <lineage>
        <taxon>Bacteria</taxon>
        <taxon>Bacillati</taxon>
        <taxon>Bacillota</taxon>
        <taxon>Clostridia</taxon>
        <taxon>Eubacteriales</taxon>
        <taxon>Oscillospiraceae</taxon>
        <taxon>Faecalibacterium</taxon>
    </lineage>
</organism>
<reference evidence="1 2" key="1">
    <citation type="submission" date="2015-09" db="EMBL/GenBank/DDBJ databases">
        <authorList>
            <consortium name="Pathogen Informatics"/>
        </authorList>
    </citation>
    <scope>NUCLEOTIDE SEQUENCE [LARGE SCALE GENOMIC DNA]</scope>
    <source>
        <strain evidence="1 2">2789STDY5834970</strain>
    </source>
</reference>
<dbReference type="AlphaFoldDB" id="A0A173V934"/>
<name>A0A173V934_9FIRM</name>
<dbReference type="EMBL" id="CYXN01000043">
    <property type="protein sequence ID" value="CUN23879.1"/>
    <property type="molecule type" value="Genomic_DNA"/>
</dbReference>
<sequence>MTKETLLHATDLYTTIQKIEQLLTIFEKNSIEEVKVRGFDWKPSTEQETRIRTAILADQREELERLKAELAAL</sequence>
<evidence type="ECO:0000313" key="1">
    <source>
        <dbReference type="EMBL" id="CUN23879.1"/>
    </source>
</evidence>
<accession>A0A173V934</accession>
<proteinExistence type="predicted"/>
<gene>
    <name evidence="1" type="ORF">ERS852582_02712</name>
</gene>
<dbReference type="RefSeq" id="WP_005929567.1">
    <property type="nucleotide sequence ID" value="NZ_CYXN01000043.1"/>
</dbReference>